<dbReference type="InterPro" id="IPR019339">
    <property type="entry name" value="CIR_N_dom"/>
</dbReference>
<feature type="region of interest" description="Disordered" evidence="1">
    <location>
        <begin position="20"/>
        <end position="71"/>
    </location>
</feature>
<feature type="compositionally biased region" description="Basic and acidic residues" evidence="1">
    <location>
        <begin position="136"/>
        <end position="155"/>
    </location>
</feature>
<feature type="compositionally biased region" description="Basic and acidic residues" evidence="1">
    <location>
        <begin position="235"/>
        <end position="251"/>
    </location>
</feature>
<dbReference type="EMBL" id="NJHN03000029">
    <property type="protein sequence ID" value="KAH9424350.1"/>
    <property type="molecule type" value="Genomic_DNA"/>
</dbReference>
<reference evidence="3 4" key="2">
    <citation type="journal article" date="2022" name="Mol. Biol. Evol.">
        <title>Comparative Genomics Reveals Insights into the Divergent Evolution of Astigmatic Mites and Household Pest Adaptations.</title>
        <authorList>
            <person name="Xiong Q."/>
            <person name="Wan A.T."/>
            <person name="Liu X."/>
            <person name="Fung C.S."/>
            <person name="Xiao X."/>
            <person name="Malainual N."/>
            <person name="Hou J."/>
            <person name="Wang L."/>
            <person name="Wang M."/>
            <person name="Yang K.Y."/>
            <person name="Cui Y."/>
            <person name="Leung E.L."/>
            <person name="Nong W."/>
            <person name="Shin S.K."/>
            <person name="Au S.W."/>
            <person name="Jeong K.Y."/>
            <person name="Chew F.T."/>
            <person name="Hui J.H."/>
            <person name="Leung T.F."/>
            <person name="Tungtrongchitr A."/>
            <person name="Zhong N."/>
            <person name="Liu Z."/>
            <person name="Tsui S.K."/>
        </authorList>
    </citation>
    <scope>NUCLEOTIDE SEQUENCE [LARGE SCALE GENOMIC DNA]</scope>
    <source>
        <strain evidence="3">Derp</strain>
    </source>
</reference>
<dbReference type="InterPro" id="IPR039875">
    <property type="entry name" value="LENG1-like"/>
</dbReference>
<comment type="caution">
    <text evidence="3">The sequence shown here is derived from an EMBL/GenBank/DDBJ whole genome shotgun (WGS) entry which is preliminary data.</text>
</comment>
<protein>
    <submittedName>
        <fullName evidence="3">Leukocyte receptor cluster member 1</fullName>
    </submittedName>
</protein>
<evidence type="ECO:0000313" key="3">
    <source>
        <dbReference type="EMBL" id="KAH9424350.1"/>
    </source>
</evidence>
<feature type="compositionally biased region" description="Basic residues" evidence="1">
    <location>
        <begin position="200"/>
        <end position="213"/>
    </location>
</feature>
<sequence length="289" mass="34304">MNILPHKSWHVRTKKNIARVRRDEEKARREEEELQQRISLAEHEARISHLKHKQGIETNDNKSKNDDANNSEQFDLFKDFKDKIAQDSEKKEEKKIEQEKWEVRTGIFSYLDGRYKHEKAANDEWYLKSHEERMNVKNDEQIKNTKDERNKRMNDPLENMKSYLSVMKKNESIKFGEDPPKIKSKIYKTEESLNLANSNLKKKNKKRKKRKHSSSSSSSDSDSDDQSKKLLLQKLRAERLDRERRERDRAMKLVQGPSSSSSSRSVVNNDVKQKYNSQFNPHLAKQNFT</sequence>
<keyword evidence="4" id="KW-1185">Reference proteome</keyword>
<dbReference type="SMART" id="SM01083">
    <property type="entry name" value="Cir_N"/>
    <property type="match status" value="1"/>
</dbReference>
<feature type="domain" description="CBF1-interacting co-repressor CIR N-terminal" evidence="2">
    <location>
        <begin position="8"/>
        <end position="44"/>
    </location>
</feature>
<feature type="region of interest" description="Disordered" evidence="1">
    <location>
        <begin position="197"/>
        <end position="266"/>
    </location>
</feature>
<proteinExistence type="predicted"/>
<gene>
    <name evidence="3" type="primary">LENG1</name>
    <name evidence="3" type="ORF">DERP_004532</name>
</gene>
<accession>A0ABQ8JPF1</accession>
<evidence type="ECO:0000259" key="2">
    <source>
        <dbReference type="SMART" id="SM01083"/>
    </source>
</evidence>
<evidence type="ECO:0000313" key="4">
    <source>
        <dbReference type="Proteomes" id="UP000887458"/>
    </source>
</evidence>
<evidence type="ECO:0000256" key="1">
    <source>
        <dbReference type="SAM" id="MobiDB-lite"/>
    </source>
</evidence>
<feature type="region of interest" description="Disordered" evidence="1">
    <location>
        <begin position="136"/>
        <end position="157"/>
    </location>
</feature>
<dbReference type="PANTHER" id="PTHR22093:SF0">
    <property type="entry name" value="LEUKOCYTE RECEPTOR CLUSTER MEMBER 1"/>
    <property type="match status" value="1"/>
</dbReference>
<dbReference type="Proteomes" id="UP000887458">
    <property type="component" value="Unassembled WGS sequence"/>
</dbReference>
<name>A0ABQ8JPF1_DERPT</name>
<dbReference type="PANTHER" id="PTHR22093">
    <property type="entry name" value="LEUKOCYTE RECEPTOR CLUSTER LRC MEMBER 1"/>
    <property type="match status" value="1"/>
</dbReference>
<reference evidence="3 4" key="1">
    <citation type="journal article" date="2018" name="J. Allergy Clin. Immunol.">
        <title>High-quality assembly of Dermatophagoides pteronyssinus genome and transcriptome reveals a wide range of novel allergens.</title>
        <authorList>
            <person name="Liu X.Y."/>
            <person name="Yang K.Y."/>
            <person name="Wang M.Q."/>
            <person name="Kwok J.S."/>
            <person name="Zeng X."/>
            <person name="Yang Z."/>
            <person name="Xiao X.J."/>
            <person name="Lau C.P."/>
            <person name="Li Y."/>
            <person name="Huang Z.M."/>
            <person name="Ba J.G."/>
            <person name="Yim A.K."/>
            <person name="Ouyang C.Y."/>
            <person name="Ngai S.M."/>
            <person name="Chan T.F."/>
            <person name="Leung E.L."/>
            <person name="Liu L."/>
            <person name="Liu Z.G."/>
            <person name="Tsui S.K."/>
        </authorList>
    </citation>
    <scope>NUCLEOTIDE SEQUENCE [LARGE SCALE GENOMIC DNA]</scope>
    <source>
        <strain evidence="3">Derp</strain>
    </source>
</reference>
<keyword evidence="3" id="KW-0675">Receptor</keyword>
<feature type="compositionally biased region" description="Basic and acidic residues" evidence="1">
    <location>
        <begin position="20"/>
        <end position="47"/>
    </location>
</feature>
<organism evidence="3 4">
    <name type="scientific">Dermatophagoides pteronyssinus</name>
    <name type="common">European house dust mite</name>
    <dbReference type="NCBI Taxonomy" id="6956"/>
    <lineage>
        <taxon>Eukaryota</taxon>
        <taxon>Metazoa</taxon>
        <taxon>Ecdysozoa</taxon>
        <taxon>Arthropoda</taxon>
        <taxon>Chelicerata</taxon>
        <taxon>Arachnida</taxon>
        <taxon>Acari</taxon>
        <taxon>Acariformes</taxon>
        <taxon>Sarcoptiformes</taxon>
        <taxon>Astigmata</taxon>
        <taxon>Psoroptidia</taxon>
        <taxon>Analgoidea</taxon>
        <taxon>Pyroglyphidae</taxon>
        <taxon>Dermatophagoidinae</taxon>
        <taxon>Dermatophagoides</taxon>
    </lineage>
</organism>
<dbReference type="Pfam" id="PF10197">
    <property type="entry name" value="Cir_N"/>
    <property type="match status" value="1"/>
</dbReference>